<evidence type="ECO:0000313" key="1">
    <source>
        <dbReference type="EMBL" id="QJA61635.1"/>
    </source>
</evidence>
<organism evidence="1">
    <name type="scientific">viral metagenome</name>
    <dbReference type="NCBI Taxonomy" id="1070528"/>
    <lineage>
        <taxon>unclassified sequences</taxon>
        <taxon>metagenomes</taxon>
        <taxon>organismal metagenomes</taxon>
    </lineage>
</organism>
<name>A0A6M3IX29_9ZZZZ</name>
<accession>A0A6M3IX29</accession>
<reference evidence="1" key="1">
    <citation type="submission" date="2020-03" db="EMBL/GenBank/DDBJ databases">
        <title>The deep terrestrial virosphere.</title>
        <authorList>
            <person name="Holmfeldt K."/>
            <person name="Nilsson E."/>
            <person name="Simone D."/>
            <person name="Lopez-Fernandez M."/>
            <person name="Wu X."/>
            <person name="de Brujin I."/>
            <person name="Lundin D."/>
            <person name="Andersson A."/>
            <person name="Bertilsson S."/>
            <person name="Dopson M."/>
        </authorList>
    </citation>
    <scope>NUCLEOTIDE SEQUENCE</scope>
    <source>
        <strain evidence="1">MM415B00904</strain>
    </source>
</reference>
<dbReference type="EMBL" id="MT141448">
    <property type="protein sequence ID" value="QJA61635.1"/>
    <property type="molecule type" value="Genomic_DNA"/>
</dbReference>
<protein>
    <submittedName>
        <fullName evidence="1">Uncharacterized protein</fullName>
    </submittedName>
</protein>
<dbReference type="AlphaFoldDB" id="A0A6M3IX29"/>
<gene>
    <name evidence="1" type="ORF">MM415B00904_0003</name>
</gene>
<proteinExistence type="predicted"/>
<sequence length="74" mass="9033">MITLYHAYVFTDLVNYQPVKKLWLYTCQWRKKRIFKNDSYILGCYCYKCSKYIHKDKIHLPYPDYNKLLIGGSK</sequence>